<dbReference type="EMBL" id="JAMYWD010000006">
    <property type="protein sequence ID" value="KAJ4967847.1"/>
    <property type="molecule type" value="Genomic_DNA"/>
</dbReference>
<sequence>MYDIATQIGDAIGKLNDGGLIHGDLTTSNMLFRNGYNQLVLIDLGLSFTSPFLKIKLLTCMYSRELYSHCTLLVKCDGSDTSCIQEIIKAMVFHIEQACSSTTKRWQAYHGWMSVSFLQHNDLVPFSIP</sequence>
<dbReference type="InterPro" id="IPR008266">
    <property type="entry name" value="Tyr_kinase_AS"/>
</dbReference>
<dbReference type="GO" id="GO:0000408">
    <property type="term" value="C:EKC/KEOPS complex"/>
    <property type="evidence" value="ECO:0007669"/>
    <property type="project" value="TreeGrafter"/>
</dbReference>
<dbReference type="SUPFAM" id="SSF56112">
    <property type="entry name" value="Protein kinase-like (PK-like)"/>
    <property type="match status" value="1"/>
</dbReference>
<organism evidence="11 12">
    <name type="scientific">Protea cynaroides</name>
    <dbReference type="NCBI Taxonomy" id="273540"/>
    <lineage>
        <taxon>Eukaryota</taxon>
        <taxon>Viridiplantae</taxon>
        <taxon>Streptophyta</taxon>
        <taxon>Embryophyta</taxon>
        <taxon>Tracheophyta</taxon>
        <taxon>Spermatophyta</taxon>
        <taxon>Magnoliopsida</taxon>
        <taxon>Proteales</taxon>
        <taxon>Proteaceae</taxon>
        <taxon>Protea</taxon>
    </lineage>
</organism>
<dbReference type="Gene3D" id="1.10.510.10">
    <property type="entry name" value="Transferase(Phosphotransferase) domain 1"/>
    <property type="match status" value="1"/>
</dbReference>
<keyword evidence="4" id="KW-0819">tRNA processing</keyword>
<dbReference type="GO" id="GO:0008033">
    <property type="term" value="P:tRNA processing"/>
    <property type="evidence" value="ECO:0007669"/>
    <property type="project" value="UniProtKB-KW"/>
</dbReference>
<evidence type="ECO:0000256" key="2">
    <source>
        <dbReference type="ARBA" id="ARBA00012513"/>
    </source>
</evidence>
<dbReference type="GO" id="GO:0004674">
    <property type="term" value="F:protein serine/threonine kinase activity"/>
    <property type="evidence" value="ECO:0007669"/>
    <property type="project" value="UniProtKB-EC"/>
</dbReference>
<comment type="catalytic activity">
    <reaction evidence="8">
        <text>L-threonyl-[protein] + ATP = O-phospho-L-threonyl-[protein] + ADP + H(+)</text>
        <dbReference type="Rhea" id="RHEA:46608"/>
        <dbReference type="Rhea" id="RHEA-COMP:11060"/>
        <dbReference type="Rhea" id="RHEA-COMP:11605"/>
        <dbReference type="ChEBI" id="CHEBI:15378"/>
        <dbReference type="ChEBI" id="CHEBI:30013"/>
        <dbReference type="ChEBI" id="CHEBI:30616"/>
        <dbReference type="ChEBI" id="CHEBI:61977"/>
        <dbReference type="ChEBI" id="CHEBI:456216"/>
        <dbReference type="EC" id="2.7.11.1"/>
    </reaction>
</comment>
<reference evidence="11" key="1">
    <citation type="journal article" date="2023" name="Plant J.">
        <title>The genome of the king protea, Protea cynaroides.</title>
        <authorList>
            <person name="Chang J."/>
            <person name="Duong T.A."/>
            <person name="Schoeman C."/>
            <person name="Ma X."/>
            <person name="Roodt D."/>
            <person name="Barker N."/>
            <person name="Li Z."/>
            <person name="Van de Peer Y."/>
            <person name="Mizrachi E."/>
        </authorList>
    </citation>
    <scope>NUCLEOTIDE SEQUENCE</scope>
    <source>
        <tissue evidence="11">Young leaves</tissue>
    </source>
</reference>
<keyword evidence="7" id="KW-0067">ATP-binding</keyword>
<dbReference type="InterPro" id="IPR000719">
    <property type="entry name" value="Prot_kinase_dom"/>
</dbReference>
<dbReference type="GO" id="GO:0005634">
    <property type="term" value="C:nucleus"/>
    <property type="evidence" value="ECO:0007669"/>
    <property type="project" value="TreeGrafter"/>
</dbReference>
<dbReference type="GO" id="GO:0005829">
    <property type="term" value="C:cytosol"/>
    <property type="evidence" value="ECO:0007669"/>
    <property type="project" value="TreeGrafter"/>
</dbReference>
<comment type="catalytic activity">
    <reaction evidence="9">
        <text>L-seryl-[protein] + ATP = O-phospho-L-seryl-[protein] + ADP + H(+)</text>
        <dbReference type="Rhea" id="RHEA:17989"/>
        <dbReference type="Rhea" id="RHEA-COMP:9863"/>
        <dbReference type="Rhea" id="RHEA-COMP:11604"/>
        <dbReference type="ChEBI" id="CHEBI:15378"/>
        <dbReference type="ChEBI" id="CHEBI:29999"/>
        <dbReference type="ChEBI" id="CHEBI:30616"/>
        <dbReference type="ChEBI" id="CHEBI:83421"/>
        <dbReference type="ChEBI" id="CHEBI:456216"/>
        <dbReference type="EC" id="2.7.11.1"/>
    </reaction>
</comment>
<keyword evidence="6" id="KW-0418">Kinase</keyword>
<dbReference type="PANTHER" id="PTHR12209:SF0">
    <property type="entry name" value="EKC_KEOPS COMPLEX SUBUNIT TP53RK"/>
    <property type="match status" value="1"/>
</dbReference>
<dbReference type="AlphaFoldDB" id="A0A9Q0KCA8"/>
<name>A0A9Q0KCA8_9MAGN</name>
<evidence type="ECO:0000259" key="10">
    <source>
        <dbReference type="PROSITE" id="PS50011"/>
    </source>
</evidence>
<evidence type="ECO:0000256" key="8">
    <source>
        <dbReference type="ARBA" id="ARBA00047899"/>
    </source>
</evidence>
<dbReference type="EC" id="2.7.11.1" evidence="2"/>
<dbReference type="GO" id="GO:0070525">
    <property type="term" value="P:tRNA threonylcarbamoyladenosine metabolic process"/>
    <property type="evidence" value="ECO:0007669"/>
    <property type="project" value="TreeGrafter"/>
</dbReference>
<keyword evidence="12" id="KW-1185">Reference proteome</keyword>
<evidence type="ECO:0000256" key="6">
    <source>
        <dbReference type="ARBA" id="ARBA00022777"/>
    </source>
</evidence>
<protein>
    <recommendedName>
        <fullName evidence="2">non-specific serine/threonine protein kinase</fullName>
        <ecNumber evidence="2">2.7.11.1</ecNumber>
    </recommendedName>
</protein>
<evidence type="ECO:0000313" key="11">
    <source>
        <dbReference type="EMBL" id="KAJ4967847.1"/>
    </source>
</evidence>
<dbReference type="PROSITE" id="PS00109">
    <property type="entry name" value="PROTEIN_KINASE_TYR"/>
    <property type="match status" value="1"/>
</dbReference>
<dbReference type="OrthoDB" id="1934705at2759"/>
<dbReference type="PANTHER" id="PTHR12209">
    <property type="entry name" value="NON-SPECIFIC SERINE/THREONINE PROTEIN KINASE"/>
    <property type="match status" value="1"/>
</dbReference>
<evidence type="ECO:0000313" key="12">
    <source>
        <dbReference type="Proteomes" id="UP001141806"/>
    </source>
</evidence>
<keyword evidence="5" id="KW-0547">Nucleotide-binding</keyword>
<dbReference type="Proteomes" id="UP001141806">
    <property type="component" value="Unassembled WGS sequence"/>
</dbReference>
<comment type="similarity">
    <text evidence="1">Belongs to the protein kinase superfamily. BUD32 family.</text>
</comment>
<proteinExistence type="inferred from homology"/>
<dbReference type="PROSITE" id="PS50011">
    <property type="entry name" value="PROTEIN_KINASE_DOM"/>
    <property type="match status" value="1"/>
</dbReference>
<gene>
    <name evidence="11" type="ORF">NE237_014548</name>
</gene>
<evidence type="ECO:0000256" key="9">
    <source>
        <dbReference type="ARBA" id="ARBA00048679"/>
    </source>
</evidence>
<keyword evidence="3" id="KW-0808">Transferase</keyword>
<evidence type="ECO:0000256" key="5">
    <source>
        <dbReference type="ARBA" id="ARBA00022741"/>
    </source>
</evidence>
<dbReference type="GO" id="GO:0005524">
    <property type="term" value="F:ATP binding"/>
    <property type="evidence" value="ECO:0007669"/>
    <property type="project" value="UniProtKB-KW"/>
</dbReference>
<dbReference type="InterPro" id="IPR011009">
    <property type="entry name" value="Kinase-like_dom_sf"/>
</dbReference>
<evidence type="ECO:0000256" key="1">
    <source>
        <dbReference type="ARBA" id="ARBA00010630"/>
    </source>
</evidence>
<accession>A0A9Q0KCA8</accession>
<evidence type="ECO:0000256" key="3">
    <source>
        <dbReference type="ARBA" id="ARBA00022679"/>
    </source>
</evidence>
<evidence type="ECO:0000256" key="7">
    <source>
        <dbReference type="ARBA" id="ARBA00022840"/>
    </source>
</evidence>
<evidence type="ECO:0000256" key="4">
    <source>
        <dbReference type="ARBA" id="ARBA00022694"/>
    </source>
</evidence>
<feature type="domain" description="Protein kinase" evidence="10">
    <location>
        <begin position="1"/>
        <end position="129"/>
    </location>
</feature>
<comment type="caution">
    <text evidence="11">The sequence shown here is derived from an EMBL/GenBank/DDBJ whole genome shotgun (WGS) entry which is preliminary data.</text>
</comment>